<organism evidence="2 3">
    <name type="scientific">Acinetobacter junii</name>
    <dbReference type="NCBI Taxonomy" id="40215"/>
    <lineage>
        <taxon>Bacteria</taxon>
        <taxon>Pseudomonadati</taxon>
        <taxon>Pseudomonadota</taxon>
        <taxon>Gammaproteobacteria</taxon>
        <taxon>Moraxellales</taxon>
        <taxon>Moraxellaceae</taxon>
        <taxon>Acinetobacter</taxon>
    </lineage>
</organism>
<protein>
    <submittedName>
        <fullName evidence="2">HNH endonuclease</fullName>
    </submittedName>
</protein>
<sequence>MQKQIYFSFISINFSSIFKIEFNSNVSNDFLISFLKDFIQAFNGNFCLTSEGNNLEINCYQQKNHELEVKISDLVTRYRNSIPPINRINDFIKKLSENENFFLLPADLDTIPTKNKIMMLNELASLNNPSLNYDEINNEFDILFGHIIEKYNSFGPSIEKKTKIGEGLKKNRTCRFCNKNSEETTFQKVAHAIPEALGNKNIILNEECDTCNENFSGTLERDILVYLRLFNTFYQVKNKKNKVPKIKQNNFEMMHIDPNLEENKEIIERAKEISKHPFNPNNFFAIISKKNQDSSAIKDTINLKPPTIALDSDEKIILQNIYKALVKFALSCIDKEYLESFKKTLEWVTNENIFKEHLPQVAVLLNPEKLVSHPSITIHIRKDNDNNLPYAIGEFHYTTFVYVFIIPTFNEIEKDFSEKSNFNKFKEFFSYYNFDNLPWVFNNLSDSISRKLSLKINFEEVEK</sequence>
<evidence type="ECO:0000313" key="2">
    <source>
        <dbReference type="EMBL" id="MCU4397965.1"/>
    </source>
</evidence>
<reference evidence="2" key="1">
    <citation type="submission" date="2021-06" db="EMBL/GenBank/DDBJ databases">
        <title>Propagation of a rapidly emergent carbapenem-resistant Acinetobacter baumannii lineage by various extra-hospital transmission networks.</title>
        <authorList>
            <person name="Calix J."/>
        </authorList>
    </citation>
    <scope>NUCLEOTIDE SEQUENCE</scope>
    <source>
        <strain evidence="2">WU_MDCI_Aw63</strain>
    </source>
</reference>
<proteinExistence type="predicted"/>
<dbReference type="GO" id="GO:0004519">
    <property type="term" value="F:endonuclease activity"/>
    <property type="evidence" value="ECO:0007669"/>
    <property type="project" value="UniProtKB-KW"/>
</dbReference>
<evidence type="ECO:0000259" key="1">
    <source>
        <dbReference type="Pfam" id="PF14279"/>
    </source>
</evidence>
<accession>A0AAW5RG14</accession>
<comment type="caution">
    <text evidence="2">The sequence shown here is derived from an EMBL/GenBank/DDBJ whole genome shotgun (WGS) entry which is preliminary data.</text>
</comment>
<dbReference type="Pfam" id="PF14279">
    <property type="entry name" value="HNH_5"/>
    <property type="match status" value="1"/>
</dbReference>
<feature type="domain" description="HNH endonuclease 5" evidence="1">
    <location>
        <begin position="174"/>
        <end position="220"/>
    </location>
</feature>
<gene>
    <name evidence="2" type="ORF">KTH64_13625</name>
</gene>
<dbReference type="InterPro" id="IPR029471">
    <property type="entry name" value="HNH_5"/>
</dbReference>
<dbReference type="AlphaFoldDB" id="A0AAW5RG14"/>
<keyword evidence="2" id="KW-0540">Nuclease</keyword>
<dbReference type="RefSeq" id="WP_050758675.1">
    <property type="nucleotide sequence ID" value="NZ_BBOS01000009.1"/>
</dbReference>
<keyword evidence="2" id="KW-0378">Hydrolase</keyword>
<evidence type="ECO:0000313" key="3">
    <source>
        <dbReference type="Proteomes" id="UP001208534"/>
    </source>
</evidence>
<dbReference type="Proteomes" id="UP001208534">
    <property type="component" value="Unassembled WGS sequence"/>
</dbReference>
<name>A0AAW5RG14_ACIJU</name>
<keyword evidence="2" id="KW-0255">Endonuclease</keyword>
<dbReference type="EMBL" id="JAHPRE010000063">
    <property type="protein sequence ID" value="MCU4397965.1"/>
    <property type="molecule type" value="Genomic_DNA"/>
</dbReference>